<organism evidence="2 3">
    <name type="scientific">Paenibacillus amylolyticus</name>
    <dbReference type="NCBI Taxonomy" id="1451"/>
    <lineage>
        <taxon>Bacteria</taxon>
        <taxon>Bacillati</taxon>
        <taxon>Bacillota</taxon>
        <taxon>Bacilli</taxon>
        <taxon>Bacillales</taxon>
        <taxon>Paenibacillaceae</taxon>
        <taxon>Paenibacillus</taxon>
    </lineage>
</organism>
<evidence type="ECO:0000313" key="2">
    <source>
        <dbReference type="EMBL" id="WWP23853.1"/>
    </source>
</evidence>
<dbReference type="PANTHER" id="PTHR43308:SF5">
    <property type="entry name" value="S-LAYER PROTEIN _ PEPTIDOGLYCAN ENDO-BETA-N-ACETYLGLUCOSAMINIDASE"/>
    <property type="match status" value="1"/>
</dbReference>
<reference evidence="2 3" key="1">
    <citation type="submission" date="2024-02" db="EMBL/GenBank/DDBJ databases">
        <title>Complete sequences of two Paenibacillus sp. strains and one Lysinibacillus strain isolated from the environment on STAA medium highlight biotechnological potential.</title>
        <authorList>
            <person name="Attere S.A."/>
            <person name="Piche L.C."/>
            <person name="Intertaglia L."/>
            <person name="Lami R."/>
            <person name="Charette S.J."/>
            <person name="Vincent A.T."/>
        </authorList>
    </citation>
    <scope>NUCLEOTIDE SEQUENCE [LARGE SCALE GENOMIC DNA]</scope>
    <source>
        <strain evidence="2 3">Y5S-7</strain>
        <plasmid evidence="2 3">pY5S7-1</plasmid>
    </source>
</reference>
<dbReference type="RefSeq" id="WP_338709037.1">
    <property type="nucleotide sequence ID" value="NZ_CP145893.1"/>
</dbReference>
<feature type="domain" description="SLH" evidence="1">
    <location>
        <begin position="95"/>
        <end position="155"/>
    </location>
</feature>
<dbReference type="PROSITE" id="PS51272">
    <property type="entry name" value="SLH"/>
    <property type="match status" value="3"/>
</dbReference>
<protein>
    <submittedName>
        <fullName evidence="2">S-layer homology domain-containing protein</fullName>
    </submittedName>
</protein>
<feature type="domain" description="SLH" evidence="1">
    <location>
        <begin position="165"/>
        <end position="228"/>
    </location>
</feature>
<name>A0ABD8B1Y6_PAEAM</name>
<dbReference type="Pfam" id="PF00395">
    <property type="entry name" value="SLH"/>
    <property type="match status" value="3"/>
</dbReference>
<geneLocation type="plasmid" evidence="2 3">
    <name>pY5S7-1</name>
</geneLocation>
<dbReference type="InterPro" id="IPR001119">
    <property type="entry name" value="SLH_dom"/>
</dbReference>
<evidence type="ECO:0000259" key="1">
    <source>
        <dbReference type="PROSITE" id="PS51272"/>
    </source>
</evidence>
<dbReference type="AlphaFoldDB" id="A0ABD8B1Y6"/>
<dbReference type="Proteomes" id="UP001364764">
    <property type="component" value="Plasmid pY5S7-1"/>
</dbReference>
<accession>A0ABD8B1Y6</accession>
<dbReference type="EMBL" id="CP145893">
    <property type="protein sequence ID" value="WWP23853.1"/>
    <property type="molecule type" value="Genomic_DNA"/>
</dbReference>
<proteinExistence type="predicted"/>
<dbReference type="PANTHER" id="PTHR43308">
    <property type="entry name" value="OUTER MEMBRANE PROTEIN ALPHA-RELATED"/>
    <property type="match status" value="1"/>
</dbReference>
<dbReference type="InterPro" id="IPR051465">
    <property type="entry name" value="Cell_Envelope_Struct_Comp"/>
</dbReference>
<keyword evidence="2" id="KW-0614">Plasmid</keyword>
<sequence length="420" mass="46559">METLKKVTQLLLSAVLIIGIYPFTESTSQAAVTSFKDVPANHWAKASIDAAVEKGYFKGYSNGTFKPGATVTRAEFATLLSRVAKRTAKTDQANVFKDLTGHWSEEEVNRAVSLGFLNSSDYPNGFKPSTALTREEMAKWLSSGLAAKDEEYKQALKDTENTLVPVAEYYKGGLKKSAYPFVSVVLGTGLMSGYPDGTFGPGKTTTRAEAAVILSRYEQIQENEATSYRDLNEMREVGLTGTNLTSATPYVYLKSEDGTIASFDRIVGKSAKLRNNLGTIMPHRMIVTHANSKKSVLNLYGKMFIDKNYRYPIKQELYEVFIEVTVTPKGDNLRNLAFYQAIADVFTTVNNFDSGTVEAYGINNLPVEEYVDSGFFKKEVPRKFWMRFALAKTSDGSSTGTWKTFTIDQNTSSSFSLPLR</sequence>
<gene>
    <name evidence="2" type="ORF">V6668_31155</name>
</gene>
<dbReference type="GeneID" id="93480030"/>
<evidence type="ECO:0000313" key="3">
    <source>
        <dbReference type="Proteomes" id="UP001364764"/>
    </source>
</evidence>
<feature type="domain" description="SLH" evidence="1">
    <location>
        <begin position="31"/>
        <end position="94"/>
    </location>
</feature>